<dbReference type="GO" id="GO:0016208">
    <property type="term" value="F:AMP binding"/>
    <property type="evidence" value="ECO:0007669"/>
    <property type="project" value="TreeGrafter"/>
</dbReference>
<evidence type="ECO:0000256" key="6">
    <source>
        <dbReference type="ARBA" id="ARBA00011893"/>
    </source>
</evidence>
<comment type="function">
    <text evidence="2 11">Catalyzes a salvage reaction resulting in the formation of AMP, that is energically less costly than de novo synthesis.</text>
</comment>
<dbReference type="GO" id="GO:0002055">
    <property type="term" value="F:adenine binding"/>
    <property type="evidence" value="ECO:0007669"/>
    <property type="project" value="TreeGrafter"/>
</dbReference>
<dbReference type="NCBIfam" id="TIGR01090">
    <property type="entry name" value="apt"/>
    <property type="match status" value="1"/>
</dbReference>
<evidence type="ECO:0000256" key="10">
    <source>
        <dbReference type="ARBA" id="ARBA00022726"/>
    </source>
</evidence>
<dbReference type="InterPro" id="IPR050054">
    <property type="entry name" value="UPRTase/APRTase"/>
</dbReference>
<dbReference type="SUPFAM" id="SSF53271">
    <property type="entry name" value="PRTase-like"/>
    <property type="match status" value="1"/>
</dbReference>
<evidence type="ECO:0000256" key="3">
    <source>
        <dbReference type="ARBA" id="ARBA00004496"/>
    </source>
</evidence>
<protein>
    <recommendedName>
        <fullName evidence="6 11">Adenine phosphoribosyltransferase</fullName>
        <shortName evidence="11">APRT</shortName>
        <ecNumber evidence="6 11">2.4.2.7</ecNumber>
    </recommendedName>
</protein>
<comment type="similarity">
    <text evidence="5 11">Belongs to the purine/pyrimidine phosphoribosyltransferase family.</text>
</comment>
<keyword evidence="9 11" id="KW-0808">Transferase</keyword>
<comment type="subcellular location">
    <subcellularLocation>
        <location evidence="3 11">Cytoplasm</location>
    </subcellularLocation>
</comment>
<dbReference type="EMBL" id="MHRA01000035">
    <property type="protein sequence ID" value="OHA14951.1"/>
    <property type="molecule type" value="Genomic_DNA"/>
</dbReference>
<dbReference type="PANTHER" id="PTHR32315">
    <property type="entry name" value="ADENINE PHOSPHORIBOSYLTRANSFERASE"/>
    <property type="match status" value="1"/>
</dbReference>
<evidence type="ECO:0000256" key="7">
    <source>
        <dbReference type="ARBA" id="ARBA00022490"/>
    </source>
</evidence>
<accession>A0A1G2LVY0</accession>
<dbReference type="NCBIfam" id="NF002636">
    <property type="entry name" value="PRK02304.1-5"/>
    <property type="match status" value="1"/>
</dbReference>
<proteinExistence type="inferred from homology"/>
<dbReference type="InterPro" id="IPR029057">
    <property type="entry name" value="PRTase-like"/>
</dbReference>
<evidence type="ECO:0000256" key="11">
    <source>
        <dbReference type="HAMAP-Rule" id="MF_00004"/>
    </source>
</evidence>
<evidence type="ECO:0000313" key="14">
    <source>
        <dbReference type="Proteomes" id="UP000178116"/>
    </source>
</evidence>
<reference evidence="13 14" key="1">
    <citation type="journal article" date="2016" name="Nat. Commun.">
        <title>Thousands of microbial genomes shed light on interconnected biogeochemical processes in an aquifer system.</title>
        <authorList>
            <person name="Anantharaman K."/>
            <person name="Brown C.T."/>
            <person name="Hug L.A."/>
            <person name="Sharon I."/>
            <person name="Castelle C.J."/>
            <person name="Probst A.J."/>
            <person name="Thomas B.C."/>
            <person name="Singh A."/>
            <person name="Wilkins M.J."/>
            <person name="Karaoz U."/>
            <person name="Brodie E.L."/>
            <person name="Williams K.H."/>
            <person name="Hubbard S.S."/>
            <person name="Banfield J.F."/>
        </authorList>
    </citation>
    <scope>NUCLEOTIDE SEQUENCE [LARGE SCALE GENOMIC DNA]</scope>
</reference>
<dbReference type="AlphaFoldDB" id="A0A1G2LVY0"/>
<dbReference type="GO" id="GO:0005737">
    <property type="term" value="C:cytoplasm"/>
    <property type="evidence" value="ECO:0007669"/>
    <property type="project" value="UniProtKB-SubCell"/>
</dbReference>
<dbReference type="Gene3D" id="3.40.50.2020">
    <property type="match status" value="1"/>
</dbReference>
<comment type="pathway">
    <text evidence="4 11">Purine metabolism; AMP biosynthesis via salvage pathway; AMP from adenine: step 1/1.</text>
</comment>
<dbReference type="InterPro" id="IPR005764">
    <property type="entry name" value="Ade_phspho_trans"/>
</dbReference>
<evidence type="ECO:0000256" key="8">
    <source>
        <dbReference type="ARBA" id="ARBA00022676"/>
    </source>
</evidence>
<keyword evidence="8 11" id="KW-0328">Glycosyltransferase</keyword>
<sequence>MDELKSKIREIKDWPKKGVSFKDITTLLQDRDSFKKVVDFLAEPFLDKKIDKVVGIDARGFLIAAPLAYKLNVGLAIVRKPGKLPFETVEQPYLLEYGEDSIQMHIDAVLPGEKIILADDLIATGGTAEATCRLIEKLGGEIAGISCVIDLPFLGGSKKLEEKGYKVRSLVKYDS</sequence>
<dbReference type="FunFam" id="3.40.50.2020:FF:000021">
    <property type="entry name" value="Adenine phosphoribosyltransferase"/>
    <property type="match status" value="1"/>
</dbReference>
<evidence type="ECO:0000256" key="4">
    <source>
        <dbReference type="ARBA" id="ARBA00004659"/>
    </source>
</evidence>
<evidence type="ECO:0000313" key="13">
    <source>
        <dbReference type="EMBL" id="OHA14951.1"/>
    </source>
</evidence>
<dbReference type="NCBIfam" id="NF002634">
    <property type="entry name" value="PRK02304.1-3"/>
    <property type="match status" value="1"/>
</dbReference>
<evidence type="ECO:0000256" key="5">
    <source>
        <dbReference type="ARBA" id="ARBA00008391"/>
    </source>
</evidence>
<dbReference type="Proteomes" id="UP000178116">
    <property type="component" value="Unassembled WGS sequence"/>
</dbReference>
<name>A0A1G2LVY0_9BACT</name>
<dbReference type="GO" id="GO:0006168">
    <property type="term" value="P:adenine salvage"/>
    <property type="evidence" value="ECO:0007669"/>
    <property type="project" value="InterPro"/>
</dbReference>
<keyword evidence="10 11" id="KW-0660">Purine salvage</keyword>
<dbReference type="EC" id="2.4.2.7" evidence="6 11"/>
<keyword evidence="7 11" id="KW-0963">Cytoplasm</keyword>
<dbReference type="GO" id="GO:0003999">
    <property type="term" value="F:adenine phosphoribosyltransferase activity"/>
    <property type="evidence" value="ECO:0007669"/>
    <property type="project" value="UniProtKB-UniRule"/>
</dbReference>
<dbReference type="GO" id="GO:0006166">
    <property type="term" value="P:purine ribonucleoside salvage"/>
    <property type="evidence" value="ECO:0007669"/>
    <property type="project" value="UniProtKB-UniRule"/>
</dbReference>
<gene>
    <name evidence="11" type="primary">apt</name>
    <name evidence="13" type="ORF">A3A10_01195</name>
</gene>
<dbReference type="CDD" id="cd06223">
    <property type="entry name" value="PRTases_typeI"/>
    <property type="match status" value="1"/>
</dbReference>
<dbReference type="HAMAP" id="MF_00004">
    <property type="entry name" value="Aden_phosphoribosyltr"/>
    <property type="match status" value="1"/>
</dbReference>
<comment type="subunit">
    <text evidence="11">Homodimer.</text>
</comment>
<dbReference type="Pfam" id="PF00156">
    <property type="entry name" value="Pribosyltran"/>
    <property type="match status" value="1"/>
</dbReference>
<dbReference type="InterPro" id="IPR000836">
    <property type="entry name" value="PRTase_dom"/>
</dbReference>
<organism evidence="13 14">
    <name type="scientific">Candidatus Tagabacteria bacterium RIFCSPLOWO2_01_FULL_42_9</name>
    <dbReference type="NCBI Taxonomy" id="1802296"/>
    <lineage>
        <taxon>Bacteria</taxon>
        <taxon>Candidatus Tagaibacteriota</taxon>
    </lineage>
</organism>
<evidence type="ECO:0000256" key="9">
    <source>
        <dbReference type="ARBA" id="ARBA00022679"/>
    </source>
</evidence>
<comment type="catalytic activity">
    <reaction evidence="1 11">
        <text>AMP + diphosphate = 5-phospho-alpha-D-ribose 1-diphosphate + adenine</text>
        <dbReference type="Rhea" id="RHEA:16609"/>
        <dbReference type="ChEBI" id="CHEBI:16708"/>
        <dbReference type="ChEBI" id="CHEBI:33019"/>
        <dbReference type="ChEBI" id="CHEBI:58017"/>
        <dbReference type="ChEBI" id="CHEBI:456215"/>
        <dbReference type="EC" id="2.4.2.7"/>
    </reaction>
</comment>
<dbReference type="PANTHER" id="PTHR32315:SF3">
    <property type="entry name" value="ADENINE PHOSPHORIBOSYLTRANSFERASE"/>
    <property type="match status" value="1"/>
</dbReference>
<feature type="domain" description="Phosphoribosyltransferase" evidence="12">
    <location>
        <begin position="27"/>
        <end position="164"/>
    </location>
</feature>
<evidence type="ECO:0000259" key="12">
    <source>
        <dbReference type="Pfam" id="PF00156"/>
    </source>
</evidence>
<dbReference type="UniPathway" id="UPA00588">
    <property type="reaction ID" value="UER00646"/>
</dbReference>
<dbReference type="GO" id="GO:0044209">
    <property type="term" value="P:AMP salvage"/>
    <property type="evidence" value="ECO:0007669"/>
    <property type="project" value="UniProtKB-UniRule"/>
</dbReference>
<evidence type="ECO:0000256" key="2">
    <source>
        <dbReference type="ARBA" id="ARBA00003968"/>
    </source>
</evidence>
<comment type="caution">
    <text evidence="13">The sequence shown here is derived from an EMBL/GenBank/DDBJ whole genome shotgun (WGS) entry which is preliminary data.</text>
</comment>
<evidence type="ECO:0000256" key="1">
    <source>
        <dbReference type="ARBA" id="ARBA00000868"/>
    </source>
</evidence>